<name>A0A517ZVV4_9PLAN</name>
<dbReference type="Proteomes" id="UP000319383">
    <property type="component" value="Chromosome"/>
</dbReference>
<feature type="coiled-coil region" evidence="1">
    <location>
        <begin position="12"/>
        <end position="55"/>
    </location>
</feature>
<evidence type="ECO:0000313" key="2">
    <source>
        <dbReference type="EMBL" id="QDU46608.1"/>
    </source>
</evidence>
<proteinExistence type="predicted"/>
<keyword evidence="3" id="KW-1185">Reference proteome</keyword>
<dbReference type="AlphaFoldDB" id="A0A517ZVV4"/>
<evidence type="ECO:0000256" key="1">
    <source>
        <dbReference type="SAM" id="Coils"/>
    </source>
</evidence>
<reference evidence="2 3" key="1">
    <citation type="submission" date="2019-02" db="EMBL/GenBank/DDBJ databases">
        <title>Deep-cultivation of Planctomycetes and their phenomic and genomic characterization uncovers novel biology.</title>
        <authorList>
            <person name="Wiegand S."/>
            <person name="Jogler M."/>
            <person name="Boedeker C."/>
            <person name="Pinto D."/>
            <person name="Vollmers J."/>
            <person name="Rivas-Marin E."/>
            <person name="Kohn T."/>
            <person name="Peeters S.H."/>
            <person name="Heuer A."/>
            <person name="Rast P."/>
            <person name="Oberbeckmann S."/>
            <person name="Bunk B."/>
            <person name="Jeske O."/>
            <person name="Meyerdierks A."/>
            <person name="Storesund J.E."/>
            <person name="Kallscheuer N."/>
            <person name="Luecker S."/>
            <person name="Lage O.M."/>
            <person name="Pohl T."/>
            <person name="Merkel B.J."/>
            <person name="Hornburger P."/>
            <person name="Mueller R.-W."/>
            <person name="Bruemmer F."/>
            <person name="Labrenz M."/>
            <person name="Spormann A.M."/>
            <person name="Op den Camp H."/>
            <person name="Overmann J."/>
            <person name="Amann R."/>
            <person name="Jetten M.S.M."/>
            <person name="Mascher T."/>
            <person name="Medema M.H."/>
            <person name="Devos D.P."/>
            <person name="Kaster A.-K."/>
            <person name="Ovreas L."/>
            <person name="Rohde M."/>
            <person name="Galperin M.Y."/>
            <person name="Jogler C."/>
        </authorList>
    </citation>
    <scope>NUCLEOTIDE SEQUENCE [LARGE SCALE GENOMIC DNA]</scope>
    <source>
        <strain evidence="2 3">Mal52</strain>
    </source>
</reference>
<gene>
    <name evidence="2" type="ORF">Mal52_51300</name>
</gene>
<dbReference type="EMBL" id="CP036276">
    <property type="protein sequence ID" value="QDU46608.1"/>
    <property type="molecule type" value="Genomic_DNA"/>
</dbReference>
<sequence length="61" mass="7068">MTLSIIEKLPPIEEIERELTRTRREASFLKSLCTLLKNRASLEEVNARIAEHRREEAATCT</sequence>
<organism evidence="2 3">
    <name type="scientific">Symmachiella dynata</name>
    <dbReference type="NCBI Taxonomy" id="2527995"/>
    <lineage>
        <taxon>Bacteria</taxon>
        <taxon>Pseudomonadati</taxon>
        <taxon>Planctomycetota</taxon>
        <taxon>Planctomycetia</taxon>
        <taxon>Planctomycetales</taxon>
        <taxon>Planctomycetaceae</taxon>
        <taxon>Symmachiella</taxon>
    </lineage>
</organism>
<protein>
    <submittedName>
        <fullName evidence="2">Uncharacterized protein</fullName>
    </submittedName>
</protein>
<evidence type="ECO:0000313" key="3">
    <source>
        <dbReference type="Proteomes" id="UP000319383"/>
    </source>
</evidence>
<dbReference type="KEGG" id="sdyn:Mal52_51300"/>
<keyword evidence="1" id="KW-0175">Coiled coil</keyword>
<accession>A0A517ZVV4</accession>